<dbReference type="Proteomes" id="UP001497382">
    <property type="component" value="Unassembled WGS sequence"/>
</dbReference>
<evidence type="ECO:0000259" key="7">
    <source>
        <dbReference type="PROSITE" id="PS50199"/>
    </source>
</evidence>
<sequence>MASRNIASMHLFLEMKTKFPDLPEDLLRNHVQLYAQDQDKCISLLQKQSKSHFHSSQPFSDIHSSDKKTKSKKNVIVDLNSNQETKTSNLNAIIKHNNNSNQEYIEIEKSNFLPQESDTSTTHKSELQLPKNLLLKSSNPKVPLKPEVKSAPVISNHDRPFKDICKNMPVSSHTIMCHMPIDQNTDNRMMFSTTKEHTVLPVESPRSKEPSSTSKYSEIQRSKRHAVSLSITPSFPFAQQQMNVYGSSVCTTATHSSRPGRHTTSLNLQLQPQSSDAYPVEISTIPTNIGSPCNYRDFGSHLQISVGSQGATFTSLRLQRPHVSQTQSSPNQLPVTSQTSFNVSQSSSHAQDSKESKFPTHFQQVSNSVKENLELFDTVNRNFSQGIVDKDHCINDINHNNLKSKEKIPSKNLIMESNFLHGYQASPDYILAVKNHQKVRLNLVQEELSKEKTICSNLKFEVDKLEQEITRKQHAEKNSFSYAEMLKKLKEENKKLALECNNLIMEYDLCSKDQTPISATDEDFYSNIFTGPNDGLTSEKSKKPTAQTQGKSRSSSEDDENSSWKCKKCTFVNHPALEKCEMCELSKGFGYTKFNPNYSTTSHLRLMPSTEGQPRRAVGSVQIKVTRRIPSNSKSVKLQLTHRLPR</sequence>
<dbReference type="EMBL" id="CAXIEN010000083">
    <property type="protein sequence ID" value="CAL1275110.1"/>
    <property type="molecule type" value="Genomic_DNA"/>
</dbReference>
<feature type="compositionally biased region" description="Low complexity" evidence="6">
    <location>
        <begin position="335"/>
        <end position="348"/>
    </location>
</feature>
<keyword evidence="1" id="KW-0479">Metal-binding</keyword>
<evidence type="ECO:0000256" key="2">
    <source>
        <dbReference type="ARBA" id="ARBA00022771"/>
    </source>
</evidence>
<dbReference type="SMART" id="SM00547">
    <property type="entry name" value="ZnF_RBZ"/>
    <property type="match status" value="1"/>
</dbReference>
<evidence type="ECO:0000256" key="4">
    <source>
        <dbReference type="PROSITE-ProRule" id="PRU00322"/>
    </source>
</evidence>
<dbReference type="GO" id="GO:0008270">
    <property type="term" value="F:zinc ion binding"/>
    <property type="evidence" value="ECO:0007669"/>
    <property type="project" value="UniProtKB-KW"/>
</dbReference>
<dbReference type="PROSITE" id="PS01358">
    <property type="entry name" value="ZF_RANBP2_1"/>
    <property type="match status" value="1"/>
</dbReference>
<keyword evidence="2 4" id="KW-0863">Zinc-finger</keyword>
<keyword evidence="3" id="KW-0862">Zinc</keyword>
<proteinExistence type="predicted"/>
<dbReference type="Gene3D" id="1.10.8.10">
    <property type="entry name" value="DNA helicase RuvA subunit, C-terminal domain"/>
    <property type="match status" value="1"/>
</dbReference>
<accession>A0AAV1ZTE7</accession>
<gene>
    <name evidence="8" type="ORF">LARSCL_LOCUS7890</name>
</gene>
<keyword evidence="5" id="KW-0175">Coiled coil</keyword>
<keyword evidence="9" id="KW-1185">Reference proteome</keyword>
<evidence type="ECO:0000256" key="6">
    <source>
        <dbReference type="SAM" id="MobiDB-lite"/>
    </source>
</evidence>
<reference evidence="8 9" key="1">
    <citation type="submission" date="2024-04" db="EMBL/GenBank/DDBJ databases">
        <authorList>
            <person name="Rising A."/>
            <person name="Reimegard J."/>
            <person name="Sonavane S."/>
            <person name="Akerstrom W."/>
            <person name="Nylinder S."/>
            <person name="Hedman E."/>
            <person name="Kallberg Y."/>
        </authorList>
    </citation>
    <scope>NUCLEOTIDE SEQUENCE [LARGE SCALE GENOMIC DNA]</scope>
</reference>
<feature type="region of interest" description="Disordered" evidence="6">
    <location>
        <begin position="531"/>
        <end position="562"/>
    </location>
</feature>
<evidence type="ECO:0000313" key="8">
    <source>
        <dbReference type="EMBL" id="CAL1275110.1"/>
    </source>
</evidence>
<dbReference type="PROSITE" id="PS50199">
    <property type="entry name" value="ZF_RANBP2_2"/>
    <property type="match status" value="1"/>
</dbReference>
<dbReference type="InterPro" id="IPR036443">
    <property type="entry name" value="Znf_RanBP2_sf"/>
</dbReference>
<dbReference type="PANTHER" id="PTHR46253:SF1">
    <property type="entry name" value="TAB2"/>
    <property type="match status" value="1"/>
</dbReference>
<organism evidence="8 9">
    <name type="scientific">Larinioides sclopetarius</name>
    <dbReference type="NCBI Taxonomy" id="280406"/>
    <lineage>
        <taxon>Eukaryota</taxon>
        <taxon>Metazoa</taxon>
        <taxon>Ecdysozoa</taxon>
        <taxon>Arthropoda</taxon>
        <taxon>Chelicerata</taxon>
        <taxon>Arachnida</taxon>
        <taxon>Araneae</taxon>
        <taxon>Araneomorphae</taxon>
        <taxon>Entelegynae</taxon>
        <taxon>Araneoidea</taxon>
        <taxon>Araneidae</taxon>
        <taxon>Larinioides</taxon>
    </lineage>
</organism>
<evidence type="ECO:0000313" key="9">
    <source>
        <dbReference type="Proteomes" id="UP001497382"/>
    </source>
</evidence>
<feature type="region of interest" description="Disordered" evidence="6">
    <location>
        <begin position="320"/>
        <end position="360"/>
    </location>
</feature>
<feature type="coiled-coil region" evidence="5">
    <location>
        <begin position="448"/>
        <end position="506"/>
    </location>
</feature>
<protein>
    <recommendedName>
        <fullName evidence="7">RanBP2-type domain-containing protein</fullName>
    </recommendedName>
</protein>
<dbReference type="SUPFAM" id="SSF90209">
    <property type="entry name" value="Ran binding protein zinc finger-like"/>
    <property type="match status" value="1"/>
</dbReference>
<feature type="region of interest" description="Disordered" evidence="6">
    <location>
        <begin position="199"/>
        <end position="220"/>
    </location>
</feature>
<evidence type="ECO:0000256" key="3">
    <source>
        <dbReference type="ARBA" id="ARBA00022833"/>
    </source>
</evidence>
<dbReference type="Gene3D" id="2.30.30.380">
    <property type="entry name" value="Zn-finger domain of Sec23/24"/>
    <property type="match status" value="1"/>
</dbReference>
<feature type="compositionally biased region" description="Polar residues" evidence="6">
    <location>
        <begin position="210"/>
        <end position="219"/>
    </location>
</feature>
<name>A0AAV1ZTE7_9ARAC</name>
<feature type="compositionally biased region" description="Polar residues" evidence="6">
    <location>
        <begin position="320"/>
        <end position="334"/>
    </location>
</feature>
<dbReference type="InterPro" id="IPR001876">
    <property type="entry name" value="Znf_RanBP2"/>
</dbReference>
<feature type="domain" description="RanBP2-type" evidence="7">
    <location>
        <begin position="560"/>
        <end position="589"/>
    </location>
</feature>
<dbReference type="AlphaFoldDB" id="A0AAV1ZTE7"/>
<dbReference type="PANTHER" id="PTHR46253">
    <property type="entry name" value="TGF-BETA-ACTIVATED KINASE 1 AND MAP3K7-BINDING PROTEIN TAB"/>
    <property type="match status" value="1"/>
</dbReference>
<comment type="caution">
    <text evidence="8">The sequence shown here is derived from an EMBL/GenBank/DDBJ whole genome shotgun (WGS) entry which is preliminary data.</text>
</comment>
<evidence type="ECO:0000256" key="1">
    <source>
        <dbReference type="ARBA" id="ARBA00022723"/>
    </source>
</evidence>
<evidence type="ECO:0000256" key="5">
    <source>
        <dbReference type="SAM" id="Coils"/>
    </source>
</evidence>